<dbReference type="EnsemblPlants" id="Zm00001eb382700_T001">
    <property type="protein sequence ID" value="Zm00001eb382700_P001"/>
    <property type="gene ID" value="Zm00001eb382700"/>
</dbReference>
<proteinExistence type="predicted"/>
<organism evidence="1 2">
    <name type="scientific">Zea mays</name>
    <name type="common">Maize</name>
    <dbReference type="NCBI Taxonomy" id="4577"/>
    <lineage>
        <taxon>Eukaryota</taxon>
        <taxon>Viridiplantae</taxon>
        <taxon>Streptophyta</taxon>
        <taxon>Embryophyta</taxon>
        <taxon>Tracheophyta</taxon>
        <taxon>Spermatophyta</taxon>
        <taxon>Magnoliopsida</taxon>
        <taxon>Liliopsida</taxon>
        <taxon>Poales</taxon>
        <taxon>Poaceae</taxon>
        <taxon>PACMAD clade</taxon>
        <taxon>Panicoideae</taxon>
        <taxon>Andropogonodae</taxon>
        <taxon>Andropogoneae</taxon>
        <taxon>Tripsacinae</taxon>
        <taxon>Zea</taxon>
    </lineage>
</organism>
<keyword evidence="2" id="KW-1185">Reference proteome</keyword>
<dbReference type="InParanoid" id="A0A804R378"/>
<evidence type="ECO:0000313" key="2">
    <source>
        <dbReference type="Proteomes" id="UP000007305"/>
    </source>
</evidence>
<name>A0A804R378_MAIZE</name>
<dbReference type="AlphaFoldDB" id="A0A804R378"/>
<reference evidence="2" key="1">
    <citation type="journal article" date="2009" name="Science">
        <title>The B73 maize genome: complexity, diversity, and dynamics.</title>
        <authorList>
            <person name="Schnable P.S."/>
            <person name="Ware D."/>
            <person name="Fulton R.S."/>
            <person name="Stein J.C."/>
            <person name="Wei F."/>
            <person name="Pasternak S."/>
            <person name="Liang C."/>
            <person name="Zhang J."/>
            <person name="Fulton L."/>
            <person name="Graves T.A."/>
            <person name="Minx P."/>
            <person name="Reily A.D."/>
            <person name="Courtney L."/>
            <person name="Kruchowski S.S."/>
            <person name="Tomlinson C."/>
            <person name="Strong C."/>
            <person name="Delehaunty K."/>
            <person name="Fronick C."/>
            <person name="Courtney B."/>
            <person name="Rock S.M."/>
            <person name="Belter E."/>
            <person name="Du F."/>
            <person name="Kim K."/>
            <person name="Abbott R.M."/>
            <person name="Cotton M."/>
            <person name="Levy A."/>
            <person name="Marchetto P."/>
            <person name="Ochoa K."/>
            <person name="Jackson S.M."/>
            <person name="Gillam B."/>
            <person name="Chen W."/>
            <person name="Yan L."/>
            <person name="Higginbotham J."/>
            <person name="Cardenas M."/>
            <person name="Waligorski J."/>
            <person name="Applebaum E."/>
            <person name="Phelps L."/>
            <person name="Falcone J."/>
            <person name="Kanchi K."/>
            <person name="Thane T."/>
            <person name="Scimone A."/>
            <person name="Thane N."/>
            <person name="Henke J."/>
            <person name="Wang T."/>
            <person name="Ruppert J."/>
            <person name="Shah N."/>
            <person name="Rotter K."/>
            <person name="Hodges J."/>
            <person name="Ingenthron E."/>
            <person name="Cordes M."/>
            <person name="Kohlberg S."/>
            <person name="Sgro J."/>
            <person name="Delgado B."/>
            <person name="Mead K."/>
            <person name="Chinwalla A."/>
            <person name="Leonard S."/>
            <person name="Crouse K."/>
            <person name="Collura K."/>
            <person name="Kudrna D."/>
            <person name="Currie J."/>
            <person name="He R."/>
            <person name="Angelova A."/>
            <person name="Rajasekar S."/>
            <person name="Mueller T."/>
            <person name="Lomeli R."/>
            <person name="Scara G."/>
            <person name="Ko A."/>
            <person name="Delaney K."/>
            <person name="Wissotski M."/>
            <person name="Lopez G."/>
            <person name="Campos D."/>
            <person name="Braidotti M."/>
            <person name="Ashley E."/>
            <person name="Golser W."/>
            <person name="Kim H."/>
            <person name="Lee S."/>
            <person name="Lin J."/>
            <person name="Dujmic Z."/>
            <person name="Kim W."/>
            <person name="Talag J."/>
            <person name="Zuccolo A."/>
            <person name="Fan C."/>
            <person name="Sebastian A."/>
            <person name="Kramer M."/>
            <person name="Spiegel L."/>
            <person name="Nascimento L."/>
            <person name="Zutavern T."/>
            <person name="Miller B."/>
            <person name="Ambroise C."/>
            <person name="Muller S."/>
            <person name="Spooner W."/>
            <person name="Narechania A."/>
            <person name="Ren L."/>
            <person name="Wei S."/>
            <person name="Kumari S."/>
            <person name="Faga B."/>
            <person name="Levy M.J."/>
            <person name="McMahan L."/>
            <person name="Van Buren P."/>
            <person name="Vaughn M.W."/>
            <person name="Ying K."/>
            <person name="Yeh C.-T."/>
            <person name="Emrich S.J."/>
            <person name="Jia Y."/>
            <person name="Kalyanaraman A."/>
            <person name="Hsia A.-P."/>
            <person name="Barbazuk W.B."/>
            <person name="Baucom R.S."/>
            <person name="Brutnell T.P."/>
            <person name="Carpita N.C."/>
            <person name="Chaparro C."/>
            <person name="Chia J.-M."/>
            <person name="Deragon J.-M."/>
            <person name="Estill J.C."/>
            <person name="Fu Y."/>
            <person name="Jeddeloh J.A."/>
            <person name="Han Y."/>
            <person name="Lee H."/>
            <person name="Li P."/>
            <person name="Lisch D.R."/>
            <person name="Liu S."/>
            <person name="Liu Z."/>
            <person name="Nagel D.H."/>
            <person name="McCann M.C."/>
            <person name="SanMiguel P."/>
            <person name="Myers A.M."/>
            <person name="Nettleton D."/>
            <person name="Nguyen J."/>
            <person name="Penning B.W."/>
            <person name="Ponnala L."/>
            <person name="Schneider K.L."/>
            <person name="Schwartz D.C."/>
            <person name="Sharma A."/>
            <person name="Soderlund C."/>
            <person name="Springer N.M."/>
            <person name="Sun Q."/>
            <person name="Wang H."/>
            <person name="Waterman M."/>
            <person name="Westerman R."/>
            <person name="Wolfgruber T.K."/>
            <person name="Yang L."/>
            <person name="Yu Y."/>
            <person name="Zhang L."/>
            <person name="Zhou S."/>
            <person name="Zhu Q."/>
            <person name="Bennetzen J.L."/>
            <person name="Dawe R.K."/>
            <person name="Jiang J."/>
            <person name="Jiang N."/>
            <person name="Presting G.G."/>
            <person name="Wessler S.R."/>
            <person name="Aluru S."/>
            <person name="Martienssen R.A."/>
            <person name="Clifton S.W."/>
            <person name="McCombie W.R."/>
            <person name="Wing R.A."/>
            <person name="Wilson R.K."/>
        </authorList>
    </citation>
    <scope>NUCLEOTIDE SEQUENCE [LARGE SCALE GENOMIC DNA]</scope>
    <source>
        <strain evidence="2">cv. B73</strain>
    </source>
</reference>
<protein>
    <submittedName>
        <fullName evidence="1">Uncharacterized protein</fullName>
    </submittedName>
</protein>
<reference evidence="1" key="3">
    <citation type="submission" date="2021-05" db="UniProtKB">
        <authorList>
            <consortium name="EnsemblPlants"/>
        </authorList>
    </citation>
    <scope>IDENTIFICATION</scope>
    <source>
        <strain evidence="1">cv. B73</strain>
    </source>
</reference>
<evidence type="ECO:0000313" key="1">
    <source>
        <dbReference type="EnsemblPlants" id="Zm00001eb382700_P001"/>
    </source>
</evidence>
<dbReference type="Gramene" id="Zm00001eb382700_T001">
    <property type="protein sequence ID" value="Zm00001eb382700_P001"/>
    <property type="gene ID" value="Zm00001eb382700"/>
</dbReference>
<sequence length="71" mass="7738">MFDVLRIPSTTPSTIGAKSVKSSSGTMEPKYMTFSYFTSGCHPINIFSAILQWKGLLLCVIGAIPLVQPMK</sequence>
<accession>A0A804R378</accession>
<dbReference type="Proteomes" id="UP000007305">
    <property type="component" value="Chromosome 9"/>
</dbReference>
<reference evidence="1" key="2">
    <citation type="submission" date="2019-07" db="EMBL/GenBank/DDBJ databases">
        <authorList>
            <person name="Seetharam A."/>
            <person name="Woodhouse M."/>
            <person name="Cannon E."/>
        </authorList>
    </citation>
    <scope>NUCLEOTIDE SEQUENCE [LARGE SCALE GENOMIC DNA]</scope>
    <source>
        <strain evidence="1">cv. B73</strain>
    </source>
</reference>